<feature type="region of interest" description="Disordered" evidence="1">
    <location>
        <begin position="106"/>
        <end position="128"/>
    </location>
</feature>
<dbReference type="AlphaFoldDB" id="A0A9C6X785"/>
<dbReference type="GeneID" id="127751299"/>
<dbReference type="KEGG" id="foc:127751299"/>
<keyword evidence="2" id="KW-1185">Reference proteome</keyword>
<evidence type="ECO:0000313" key="2">
    <source>
        <dbReference type="Proteomes" id="UP000504606"/>
    </source>
</evidence>
<dbReference type="RefSeq" id="XP_052130576.1">
    <property type="nucleotide sequence ID" value="XM_052274616.1"/>
</dbReference>
<proteinExistence type="predicted"/>
<feature type="compositionally biased region" description="Polar residues" evidence="1">
    <location>
        <begin position="148"/>
        <end position="159"/>
    </location>
</feature>
<feature type="compositionally biased region" description="Polar residues" evidence="1">
    <location>
        <begin position="108"/>
        <end position="128"/>
    </location>
</feature>
<reference evidence="3" key="1">
    <citation type="submission" date="2025-08" db="UniProtKB">
        <authorList>
            <consortium name="RefSeq"/>
        </authorList>
    </citation>
    <scope>IDENTIFICATION</scope>
    <source>
        <tissue evidence="3">Whole organism</tissue>
    </source>
</reference>
<protein>
    <submittedName>
        <fullName evidence="3">Uncharacterized protein LOC127751299 isoform X1</fullName>
    </submittedName>
</protein>
<feature type="region of interest" description="Disordered" evidence="1">
    <location>
        <begin position="148"/>
        <end position="177"/>
    </location>
</feature>
<accession>A0A9C6X785</accession>
<name>A0A9C6X785_FRAOC</name>
<organism evidence="2 3">
    <name type="scientific">Frankliniella occidentalis</name>
    <name type="common">Western flower thrips</name>
    <name type="synonym">Euthrips occidentalis</name>
    <dbReference type="NCBI Taxonomy" id="133901"/>
    <lineage>
        <taxon>Eukaryota</taxon>
        <taxon>Metazoa</taxon>
        <taxon>Ecdysozoa</taxon>
        <taxon>Arthropoda</taxon>
        <taxon>Hexapoda</taxon>
        <taxon>Insecta</taxon>
        <taxon>Pterygota</taxon>
        <taxon>Neoptera</taxon>
        <taxon>Paraneoptera</taxon>
        <taxon>Thysanoptera</taxon>
        <taxon>Terebrantia</taxon>
        <taxon>Thripoidea</taxon>
        <taxon>Thripidae</taxon>
        <taxon>Frankliniella</taxon>
    </lineage>
</organism>
<gene>
    <name evidence="3" type="primary">LOC127751299</name>
</gene>
<dbReference type="Proteomes" id="UP000504606">
    <property type="component" value="Unplaced"/>
</dbReference>
<evidence type="ECO:0000313" key="3">
    <source>
        <dbReference type="RefSeq" id="XP_052130576.1"/>
    </source>
</evidence>
<sequence length="345" mass="38449">MRRLLGASLVVSATLLNTATLFMFVAIVNQEGTDGKAIRSFAGPFISYADRFYQCAKEQGKWSWNMRVTHFNPQKPKELQLLSGNMTAPVPIDDSAWSEQVDLFSRSPGASKQAQPEETSSDDGNISSFKESSSAIKDILITSPNQTTSVTKDISITSPDQPPSRKRVRDSDCSDESPTIKHIVRSTALFNLKSQDLRDVFKENIITENILSKYESTGILTEYDRAHIVERAVQYLLQLNPRPSQQEQALLAEKNCHVFNFEETTSYYVAPSSTCKNATSKIPNKIRNIRYSLKKRMDGAPVKFDFSAHSNKDGLTKLAGSCDKEDEDVLTALLALTHENTPSPQ</sequence>
<dbReference type="OrthoDB" id="7698488at2759"/>
<evidence type="ECO:0000256" key="1">
    <source>
        <dbReference type="SAM" id="MobiDB-lite"/>
    </source>
</evidence>